<reference evidence="3" key="1">
    <citation type="journal article" date="2023" name="Science">
        <title>Genome structures resolve the early diversification of teleost fishes.</title>
        <authorList>
            <person name="Parey E."/>
            <person name="Louis A."/>
            <person name="Montfort J."/>
            <person name="Bouchez O."/>
            <person name="Roques C."/>
            <person name="Iampietro C."/>
            <person name="Lluch J."/>
            <person name="Castinel A."/>
            <person name="Donnadieu C."/>
            <person name="Desvignes T."/>
            <person name="Floi Bucao C."/>
            <person name="Jouanno E."/>
            <person name="Wen M."/>
            <person name="Mejri S."/>
            <person name="Dirks R."/>
            <person name="Jansen H."/>
            <person name="Henkel C."/>
            <person name="Chen W.J."/>
            <person name="Zahm M."/>
            <person name="Cabau C."/>
            <person name="Klopp C."/>
            <person name="Thompson A.W."/>
            <person name="Robinson-Rechavi M."/>
            <person name="Braasch I."/>
            <person name="Lecointre G."/>
            <person name="Bobe J."/>
            <person name="Postlethwait J.H."/>
            <person name="Berthelot C."/>
            <person name="Roest Crollius H."/>
            <person name="Guiguen Y."/>
        </authorList>
    </citation>
    <scope>NUCLEOTIDE SEQUENCE</scope>
    <source>
        <strain evidence="3">WJC10195</strain>
    </source>
</reference>
<gene>
    <name evidence="3" type="ORF">SKAU_G00062880</name>
</gene>
<dbReference type="EMBL" id="JAINUF010000002">
    <property type="protein sequence ID" value="KAJ8375708.1"/>
    <property type="molecule type" value="Genomic_DNA"/>
</dbReference>
<proteinExistence type="predicted"/>
<sequence>MVHNHSVWEAILQEVSRRYPSVKEAFGDWTKCRERIEYLKRKYRDCVKHNRRSGSDPMQCPYFEEMDAVLGCRPMTDPGDNHMDNLSSEDEHQPEGGRRRKGRKTQLMEALDKGLERIFQHDHDNTSDGEHLRHERERLEWEKEVERNRREFERSRLEFEMLRMEADERRARENRELMGHRGFHDCRLWLDERVEAITELLKCCSWHPEIEVPAIAVKIFKHV</sequence>
<keyword evidence="4" id="KW-1185">Reference proteome</keyword>
<evidence type="ECO:0000313" key="4">
    <source>
        <dbReference type="Proteomes" id="UP001152622"/>
    </source>
</evidence>
<protein>
    <recommendedName>
        <fullName evidence="2">Myb/SANT-like DNA-binding domain-containing protein</fullName>
    </recommendedName>
</protein>
<feature type="region of interest" description="Disordered" evidence="1">
    <location>
        <begin position="73"/>
        <end position="104"/>
    </location>
</feature>
<evidence type="ECO:0000313" key="3">
    <source>
        <dbReference type="EMBL" id="KAJ8375708.1"/>
    </source>
</evidence>
<name>A0A9Q1JAJ1_SYNKA</name>
<dbReference type="OrthoDB" id="691673at2759"/>
<dbReference type="Proteomes" id="UP001152622">
    <property type="component" value="Chromosome 2"/>
</dbReference>
<evidence type="ECO:0000256" key="1">
    <source>
        <dbReference type="SAM" id="MobiDB-lite"/>
    </source>
</evidence>
<organism evidence="3 4">
    <name type="scientific">Synaphobranchus kaupii</name>
    <name type="common">Kaup's arrowtooth eel</name>
    <dbReference type="NCBI Taxonomy" id="118154"/>
    <lineage>
        <taxon>Eukaryota</taxon>
        <taxon>Metazoa</taxon>
        <taxon>Chordata</taxon>
        <taxon>Craniata</taxon>
        <taxon>Vertebrata</taxon>
        <taxon>Euteleostomi</taxon>
        <taxon>Actinopterygii</taxon>
        <taxon>Neopterygii</taxon>
        <taxon>Teleostei</taxon>
        <taxon>Anguilliformes</taxon>
        <taxon>Synaphobranchidae</taxon>
        <taxon>Synaphobranchus</taxon>
    </lineage>
</organism>
<feature type="domain" description="Myb/SANT-like DNA-binding" evidence="2">
    <location>
        <begin position="4"/>
        <end position="68"/>
    </location>
</feature>
<dbReference type="AlphaFoldDB" id="A0A9Q1JAJ1"/>
<dbReference type="Pfam" id="PF13837">
    <property type="entry name" value="Myb_DNA-bind_4"/>
    <property type="match status" value="1"/>
</dbReference>
<feature type="compositionally biased region" description="Basic and acidic residues" evidence="1">
    <location>
        <begin position="79"/>
        <end position="97"/>
    </location>
</feature>
<evidence type="ECO:0000259" key="2">
    <source>
        <dbReference type="Pfam" id="PF13837"/>
    </source>
</evidence>
<comment type="caution">
    <text evidence="3">The sequence shown here is derived from an EMBL/GenBank/DDBJ whole genome shotgun (WGS) entry which is preliminary data.</text>
</comment>
<accession>A0A9Q1JAJ1</accession>
<dbReference type="InterPro" id="IPR044822">
    <property type="entry name" value="Myb_DNA-bind_4"/>
</dbReference>